<evidence type="ECO:0000256" key="2">
    <source>
        <dbReference type="PROSITE-ProRule" id="PRU01161"/>
    </source>
</evidence>
<feature type="domain" description="PNPLA" evidence="4">
    <location>
        <begin position="5"/>
        <end position="213"/>
    </location>
</feature>
<dbReference type="GO" id="GO:0006629">
    <property type="term" value="P:lipid metabolic process"/>
    <property type="evidence" value="ECO:0007669"/>
    <property type="project" value="UniProtKB-KW"/>
</dbReference>
<dbReference type="Pfam" id="PF01734">
    <property type="entry name" value="Patatin"/>
    <property type="match status" value="1"/>
</dbReference>
<dbReference type="PROSITE" id="PS51635">
    <property type="entry name" value="PNPLA"/>
    <property type="match status" value="1"/>
</dbReference>
<dbReference type="AlphaFoldDB" id="E7RZF2"/>
<dbReference type="RefSeq" id="WP_005674441.1">
    <property type="nucleotide sequence ID" value="NZ_CP146288.1"/>
</dbReference>
<feature type="compositionally biased region" description="Low complexity" evidence="3">
    <location>
        <begin position="339"/>
        <end position="349"/>
    </location>
</feature>
<gene>
    <name evidence="5" type="ORF">HMPREF0551_2061</name>
</gene>
<organism evidence="5 6">
    <name type="scientific">Lautropia mirabilis ATCC 51599</name>
    <dbReference type="NCBI Taxonomy" id="887898"/>
    <lineage>
        <taxon>Bacteria</taxon>
        <taxon>Pseudomonadati</taxon>
        <taxon>Pseudomonadota</taxon>
        <taxon>Betaproteobacteria</taxon>
        <taxon>Burkholderiales</taxon>
        <taxon>Burkholderiaceae</taxon>
        <taxon>Lautropia</taxon>
    </lineage>
</organism>
<dbReference type="eggNOG" id="COG1752">
    <property type="taxonomic scope" value="Bacteria"/>
</dbReference>
<feature type="region of interest" description="Disordered" evidence="3">
    <location>
        <begin position="308"/>
        <end position="435"/>
    </location>
</feature>
<evidence type="ECO:0000313" key="6">
    <source>
        <dbReference type="Proteomes" id="UP000011021"/>
    </source>
</evidence>
<name>E7RZF2_9BURK</name>
<dbReference type="SUPFAM" id="SSF52151">
    <property type="entry name" value="FabD/lysophospholipase-like"/>
    <property type="match status" value="1"/>
</dbReference>
<dbReference type="HOGENOM" id="CLU_629761_0_0_4"/>
<feature type="compositionally biased region" description="Low complexity" evidence="3">
    <location>
        <begin position="357"/>
        <end position="371"/>
    </location>
</feature>
<evidence type="ECO:0000256" key="3">
    <source>
        <dbReference type="SAM" id="MobiDB-lite"/>
    </source>
</evidence>
<dbReference type="EMBL" id="AEQP01000022">
    <property type="protein sequence ID" value="EFV93946.1"/>
    <property type="molecule type" value="Genomic_DNA"/>
</dbReference>
<evidence type="ECO:0000313" key="5">
    <source>
        <dbReference type="EMBL" id="EFV93946.1"/>
    </source>
</evidence>
<sequence>MFDKVVFAGGGHRCWWQAGFWEVLRAEIELRPRVIGATSMGAFMACLVHANDSRRALAWYERELAGVRTNIAWLNLFRKDAPLFRQGGIYRKSMRAVLGGEHFRQLLWAAPEIRIGCALPPPTLTERQLRRVSWREYRRDARLMPAALHARSERTAMFVPHVKRLQDCRTERELFDLLQAASALPPLVPPVELDGVPACSGSLVDPVPVDLVADVPGQTLVLTTRTYNRKTPVFALEGRLYVQPSVPLPVGSWDFTSPQRFLKAYEQGRVDAESFLKLFGLGAFRPEAQFGGALLVGTGWTEAPDAEDNAEAAENGMTAEEATSEGEVAAERSADADADAVAEAATGTADEAETDRALPAGRADGAGADEATWSPDEGADLPVGIGNDRESQTAAQAAWEDEIDDDPLTLSDDRTVGEPHDKLFERARRAREEGR</sequence>
<comment type="caution">
    <text evidence="5">The sequence shown here is derived from an EMBL/GenBank/DDBJ whole genome shotgun (WGS) entry which is preliminary data.</text>
</comment>
<dbReference type="InterPro" id="IPR002641">
    <property type="entry name" value="PNPLA_dom"/>
</dbReference>
<evidence type="ECO:0000256" key="1">
    <source>
        <dbReference type="ARBA" id="ARBA00023098"/>
    </source>
</evidence>
<keyword evidence="6" id="KW-1185">Reference proteome</keyword>
<accession>E7RZF2</accession>
<comment type="caution">
    <text evidence="2">Lacks conserved residue(s) required for the propagation of feature annotation.</text>
</comment>
<proteinExistence type="predicted"/>
<protein>
    <submittedName>
        <fullName evidence="5">Phospholipase, patatin family</fullName>
    </submittedName>
</protein>
<reference evidence="5 6" key="1">
    <citation type="submission" date="2010-12" db="EMBL/GenBank/DDBJ databases">
        <authorList>
            <person name="Muzny D."/>
            <person name="Qin X."/>
            <person name="Deng J."/>
            <person name="Jiang H."/>
            <person name="Liu Y."/>
            <person name="Qu J."/>
            <person name="Song X.-Z."/>
            <person name="Zhang L."/>
            <person name="Thornton R."/>
            <person name="Coyle M."/>
            <person name="Francisco L."/>
            <person name="Jackson L."/>
            <person name="Javaid M."/>
            <person name="Korchina V."/>
            <person name="Kovar C."/>
            <person name="Mata R."/>
            <person name="Mathew T."/>
            <person name="Ngo R."/>
            <person name="Nguyen L."/>
            <person name="Nguyen N."/>
            <person name="Okwuonu G."/>
            <person name="Ongeri F."/>
            <person name="Pham C."/>
            <person name="Simmons D."/>
            <person name="Wilczek-Boney K."/>
            <person name="Hale W."/>
            <person name="Jakkamsetti A."/>
            <person name="Pham P."/>
            <person name="Ruth R."/>
            <person name="San Lucas F."/>
            <person name="Warren J."/>
            <person name="Zhang J."/>
            <person name="Zhao Z."/>
            <person name="Zhou C."/>
            <person name="Zhu D."/>
            <person name="Lee S."/>
            <person name="Bess C."/>
            <person name="Blankenburg K."/>
            <person name="Forbes L."/>
            <person name="Fu Q."/>
            <person name="Gubbala S."/>
            <person name="Hirani K."/>
            <person name="Jayaseelan J.C."/>
            <person name="Lara F."/>
            <person name="Munidasa M."/>
            <person name="Palculict T."/>
            <person name="Patil S."/>
            <person name="Pu L.-L."/>
            <person name="Saada N."/>
            <person name="Tang L."/>
            <person name="Weissenberger G."/>
            <person name="Zhu Y."/>
            <person name="Hemphill L."/>
            <person name="Shang Y."/>
            <person name="Youmans B."/>
            <person name="Ayvaz T."/>
            <person name="Ross M."/>
            <person name="Santibanez J."/>
            <person name="Aqrawi P."/>
            <person name="Gross S."/>
            <person name="Joshi V."/>
            <person name="Fowler G."/>
            <person name="Nazareth L."/>
            <person name="Reid J."/>
            <person name="Worley K."/>
            <person name="Petrosino J."/>
            <person name="Highlander S."/>
            <person name="Gibbs R."/>
        </authorList>
    </citation>
    <scope>NUCLEOTIDE SEQUENCE [LARGE SCALE GENOMIC DNA]</scope>
    <source>
        <strain evidence="5 6">ATCC 51599</strain>
    </source>
</reference>
<dbReference type="InterPro" id="IPR016035">
    <property type="entry name" value="Acyl_Trfase/lysoPLipase"/>
</dbReference>
<evidence type="ECO:0000259" key="4">
    <source>
        <dbReference type="PROSITE" id="PS51635"/>
    </source>
</evidence>
<dbReference type="Gene3D" id="3.40.1090.10">
    <property type="entry name" value="Cytosolic phospholipase A2 catalytic domain"/>
    <property type="match status" value="1"/>
</dbReference>
<feature type="compositionally biased region" description="Basic and acidic residues" evidence="3">
    <location>
        <begin position="411"/>
        <end position="435"/>
    </location>
</feature>
<dbReference type="STRING" id="887898.HMPREF0551_2061"/>
<keyword evidence="1" id="KW-0443">Lipid metabolism</keyword>
<dbReference type="Proteomes" id="UP000011021">
    <property type="component" value="Unassembled WGS sequence"/>
</dbReference>